<dbReference type="GO" id="GO:0012505">
    <property type="term" value="C:endomembrane system"/>
    <property type="evidence" value="ECO:0007669"/>
    <property type="project" value="TreeGrafter"/>
</dbReference>
<feature type="domain" description="PPIase FKBP-type" evidence="6">
    <location>
        <begin position="51"/>
        <end position="136"/>
    </location>
</feature>
<dbReference type="FunFam" id="1.25.40.10:FF:002177">
    <property type="entry name" value="Peptidylprolyl isomerase"/>
    <property type="match status" value="1"/>
</dbReference>
<dbReference type="InterPro" id="IPR019734">
    <property type="entry name" value="TPR_rpt"/>
</dbReference>
<dbReference type="FunFam" id="3.10.50.40:FF:000051">
    <property type="entry name" value="Peptidylprolyl isomerase"/>
    <property type="match status" value="1"/>
</dbReference>
<dbReference type="HOGENOM" id="CLU_013615_1_0_1"/>
<dbReference type="SMART" id="SM00028">
    <property type="entry name" value="TPR"/>
    <property type="match status" value="3"/>
</dbReference>
<keyword evidence="5" id="KW-1133">Transmembrane helix</keyword>
<feature type="repeat" description="TPR" evidence="4">
    <location>
        <begin position="152"/>
        <end position="185"/>
    </location>
</feature>
<dbReference type="SUPFAM" id="SSF48452">
    <property type="entry name" value="TPR-like"/>
    <property type="match status" value="1"/>
</dbReference>
<dbReference type="Gene3D" id="1.25.40.10">
    <property type="entry name" value="Tetratricopeptide repeat domain"/>
    <property type="match status" value="1"/>
</dbReference>
<dbReference type="InterPro" id="IPR011990">
    <property type="entry name" value="TPR-like_helical_dom_sf"/>
</dbReference>
<reference evidence="7 8" key="1">
    <citation type="submission" date="2013-11" db="EMBL/GenBank/DDBJ databases">
        <title>The Genome Sequence of Phytophthora parasitica P1569.</title>
        <authorList>
            <consortium name="The Broad Institute Genomics Platform"/>
            <person name="Russ C."/>
            <person name="Tyler B."/>
            <person name="Panabieres F."/>
            <person name="Shan W."/>
            <person name="Tripathy S."/>
            <person name="Grunwald N."/>
            <person name="Machado M."/>
            <person name="Johnson C.S."/>
            <person name="Arredondo F."/>
            <person name="Hong C."/>
            <person name="Coffey M."/>
            <person name="Young S.K."/>
            <person name="Zeng Q."/>
            <person name="Gargeya S."/>
            <person name="Fitzgerald M."/>
            <person name="Abouelleil A."/>
            <person name="Alvarado L."/>
            <person name="Chapman S.B."/>
            <person name="Gainer-Dewar J."/>
            <person name="Goldberg J."/>
            <person name="Griggs A."/>
            <person name="Gujja S."/>
            <person name="Hansen M."/>
            <person name="Howarth C."/>
            <person name="Imamovic A."/>
            <person name="Ireland A."/>
            <person name="Larimer J."/>
            <person name="McCowan C."/>
            <person name="Murphy C."/>
            <person name="Pearson M."/>
            <person name="Poon T.W."/>
            <person name="Priest M."/>
            <person name="Roberts A."/>
            <person name="Saif S."/>
            <person name="Shea T."/>
            <person name="Sykes S."/>
            <person name="Wortman J."/>
            <person name="Nusbaum C."/>
            <person name="Birren B."/>
        </authorList>
    </citation>
    <scope>NUCLEOTIDE SEQUENCE [LARGE SCALE GENOMIC DNA]</scope>
    <source>
        <strain evidence="7 8">P1569</strain>
    </source>
</reference>
<keyword evidence="3" id="KW-0697">Rotamase</keyword>
<evidence type="ECO:0000259" key="6">
    <source>
        <dbReference type="PROSITE" id="PS50059"/>
    </source>
</evidence>
<evidence type="ECO:0000256" key="2">
    <source>
        <dbReference type="ARBA" id="ARBA00022803"/>
    </source>
</evidence>
<comment type="catalytic activity">
    <reaction evidence="3">
        <text>[protein]-peptidylproline (omega=180) = [protein]-peptidylproline (omega=0)</text>
        <dbReference type="Rhea" id="RHEA:16237"/>
        <dbReference type="Rhea" id="RHEA-COMP:10747"/>
        <dbReference type="Rhea" id="RHEA-COMP:10748"/>
        <dbReference type="ChEBI" id="CHEBI:83833"/>
        <dbReference type="ChEBI" id="CHEBI:83834"/>
        <dbReference type="EC" id="5.2.1.8"/>
    </reaction>
</comment>
<dbReference type="GO" id="GO:0003755">
    <property type="term" value="F:peptidyl-prolyl cis-trans isomerase activity"/>
    <property type="evidence" value="ECO:0007669"/>
    <property type="project" value="UniProtKB-KW"/>
</dbReference>
<dbReference type="InterPro" id="IPR046357">
    <property type="entry name" value="PPIase_dom_sf"/>
</dbReference>
<name>V9DYU3_PHYNI</name>
<dbReference type="SUPFAM" id="SSF54534">
    <property type="entry name" value="FKBP-like"/>
    <property type="match status" value="1"/>
</dbReference>
<dbReference type="PROSITE" id="PS50059">
    <property type="entry name" value="FKBP_PPIASE"/>
    <property type="match status" value="1"/>
</dbReference>
<sequence>MQCDTIQFAPRLTMVTISESEREGFDDVLGSGGIFRKLLTTNTDGIQAEFGEEVGVKYSTWVLKSGQKVAVDEARKFRIGDGEVMPALELVAKMMHVGEVCEVRCDARFAYGDVGLEPHVAPGDDIKLVVELCRVGKKITAEMSSQELIVEATQKKESGNRYFKEKNYEQAAKLYKRALKLLETWEHSEEDAAQCKELLIALGNNVGNVQHKLKQYKEARQSSLEVLQLDGKNVKAMYRIGQIALDQNEFDEANMFLRKALEIEPKNAKVRQLLVQLKKKKRDQKALERKLYAKLGGTNAAETAETGKIAALLSKIRQNPAILAAVVTVIIAILMYMYVGKPNYEISDEPIIAASNDDDTD</sequence>
<evidence type="ECO:0000256" key="5">
    <source>
        <dbReference type="SAM" id="Phobius"/>
    </source>
</evidence>
<gene>
    <name evidence="7" type="ORF">F443_21574</name>
</gene>
<dbReference type="Gene3D" id="3.10.50.40">
    <property type="match status" value="1"/>
</dbReference>
<dbReference type="eggNOG" id="KOG0543">
    <property type="taxonomic scope" value="Eukaryota"/>
</dbReference>
<dbReference type="EMBL" id="ANIZ01003769">
    <property type="protein sequence ID" value="ETI31448.1"/>
    <property type="molecule type" value="Genomic_DNA"/>
</dbReference>
<dbReference type="AlphaFoldDB" id="V9DYU3"/>
<keyword evidence="3" id="KW-0413">Isomerase</keyword>
<evidence type="ECO:0000256" key="4">
    <source>
        <dbReference type="PROSITE-ProRule" id="PRU00339"/>
    </source>
</evidence>
<keyword evidence="1" id="KW-0677">Repeat</keyword>
<evidence type="ECO:0000256" key="3">
    <source>
        <dbReference type="PROSITE-ProRule" id="PRU00277"/>
    </source>
</evidence>
<keyword evidence="5" id="KW-0472">Membrane</keyword>
<dbReference type="PROSITE" id="PS50293">
    <property type="entry name" value="TPR_REGION"/>
    <property type="match status" value="1"/>
</dbReference>
<dbReference type="InterPro" id="IPR001179">
    <property type="entry name" value="PPIase_FKBP_dom"/>
</dbReference>
<dbReference type="OrthoDB" id="1902587at2759"/>
<dbReference type="Proteomes" id="UP000018721">
    <property type="component" value="Unassembled WGS sequence"/>
</dbReference>
<comment type="caution">
    <text evidence="7">The sequence shown here is derived from an EMBL/GenBank/DDBJ whole genome shotgun (WGS) entry which is preliminary data.</text>
</comment>
<dbReference type="Pfam" id="PF14559">
    <property type="entry name" value="TPR_19"/>
    <property type="match status" value="1"/>
</dbReference>
<feature type="repeat" description="TPR" evidence="4">
    <location>
        <begin position="234"/>
        <end position="267"/>
    </location>
</feature>
<proteinExistence type="predicted"/>
<feature type="transmembrane region" description="Helical" evidence="5">
    <location>
        <begin position="321"/>
        <end position="339"/>
    </location>
</feature>
<protein>
    <recommendedName>
        <fullName evidence="3">peptidylprolyl isomerase</fullName>
        <ecNumber evidence="3">5.2.1.8</ecNumber>
    </recommendedName>
</protein>
<keyword evidence="8" id="KW-1185">Reference proteome</keyword>
<dbReference type="InterPro" id="IPR050754">
    <property type="entry name" value="FKBP4/5/8-like"/>
</dbReference>
<dbReference type="PANTHER" id="PTHR46512">
    <property type="entry name" value="PEPTIDYLPROLYL ISOMERASE"/>
    <property type="match status" value="1"/>
</dbReference>
<dbReference type="Pfam" id="PF00254">
    <property type="entry name" value="FKBP_C"/>
    <property type="match status" value="1"/>
</dbReference>
<evidence type="ECO:0000313" key="8">
    <source>
        <dbReference type="Proteomes" id="UP000018721"/>
    </source>
</evidence>
<evidence type="ECO:0000313" key="7">
    <source>
        <dbReference type="EMBL" id="ETI31448.1"/>
    </source>
</evidence>
<organism evidence="7 8">
    <name type="scientific">Phytophthora nicotianae P1569</name>
    <dbReference type="NCBI Taxonomy" id="1317065"/>
    <lineage>
        <taxon>Eukaryota</taxon>
        <taxon>Sar</taxon>
        <taxon>Stramenopiles</taxon>
        <taxon>Oomycota</taxon>
        <taxon>Peronosporomycetes</taxon>
        <taxon>Peronosporales</taxon>
        <taxon>Peronosporaceae</taxon>
        <taxon>Phytophthora</taxon>
    </lineage>
</organism>
<dbReference type="GO" id="GO:0016020">
    <property type="term" value="C:membrane"/>
    <property type="evidence" value="ECO:0007669"/>
    <property type="project" value="TreeGrafter"/>
</dbReference>
<dbReference type="PROSITE" id="PS50005">
    <property type="entry name" value="TPR"/>
    <property type="match status" value="2"/>
</dbReference>
<evidence type="ECO:0000256" key="1">
    <source>
        <dbReference type="ARBA" id="ARBA00022737"/>
    </source>
</evidence>
<keyword evidence="2 4" id="KW-0802">TPR repeat</keyword>
<dbReference type="EC" id="5.2.1.8" evidence="3"/>
<accession>V9DYU3</accession>
<dbReference type="GO" id="GO:0005740">
    <property type="term" value="C:mitochondrial envelope"/>
    <property type="evidence" value="ECO:0007669"/>
    <property type="project" value="TreeGrafter"/>
</dbReference>
<dbReference type="PANTHER" id="PTHR46512:SF1">
    <property type="entry name" value="PEPTIDYLPROLYL ISOMERASE"/>
    <property type="match status" value="1"/>
</dbReference>
<dbReference type="GO" id="GO:0005829">
    <property type="term" value="C:cytosol"/>
    <property type="evidence" value="ECO:0007669"/>
    <property type="project" value="TreeGrafter"/>
</dbReference>
<dbReference type="GO" id="GO:0044183">
    <property type="term" value="F:protein folding chaperone"/>
    <property type="evidence" value="ECO:0007669"/>
    <property type="project" value="TreeGrafter"/>
</dbReference>
<keyword evidence="5" id="KW-0812">Transmembrane</keyword>